<dbReference type="EMBL" id="GBRH01221315">
    <property type="protein sequence ID" value="JAD76580.1"/>
    <property type="molecule type" value="Transcribed_RNA"/>
</dbReference>
<sequence length="65" mass="7744">MIIDHICLYRMMPEFLYLSHEVEWDEGLILQLFIFLLTDTPGHLYSSTVLDCIFLYLHCCTECQL</sequence>
<organism evidence="1">
    <name type="scientific">Arundo donax</name>
    <name type="common">Giant reed</name>
    <name type="synonym">Donax arundinaceus</name>
    <dbReference type="NCBI Taxonomy" id="35708"/>
    <lineage>
        <taxon>Eukaryota</taxon>
        <taxon>Viridiplantae</taxon>
        <taxon>Streptophyta</taxon>
        <taxon>Embryophyta</taxon>
        <taxon>Tracheophyta</taxon>
        <taxon>Spermatophyta</taxon>
        <taxon>Magnoliopsida</taxon>
        <taxon>Liliopsida</taxon>
        <taxon>Poales</taxon>
        <taxon>Poaceae</taxon>
        <taxon>PACMAD clade</taxon>
        <taxon>Arundinoideae</taxon>
        <taxon>Arundineae</taxon>
        <taxon>Arundo</taxon>
    </lineage>
</organism>
<dbReference type="AlphaFoldDB" id="A0A0A9CT71"/>
<accession>A0A0A9CT71</accession>
<protein>
    <submittedName>
        <fullName evidence="1">Uncharacterized protein</fullName>
    </submittedName>
</protein>
<reference evidence="1" key="1">
    <citation type="submission" date="2014-09" db="EMBL/GenBank/DDBJ databases">
        <authorList>
            <person name="Magalhaes I.L.F."/>
            <person name="Oliveira U."/>
            <person name="Santos F.R."/>
            <person name="Vidigal T.H.D.A."/>
            <person name="Brescovit A.D."/>
            <person name="Santos A.J."/>
        </authorList>
    </citation>
    <scope>NUCLEOTIDE SEQUENCE</scope>
    <source>
        <tissue evidence="1">Shoot tissue taken approximately 20 cm above the soil surface</tissue>
    </source>
</reference>
<name>A0A0A9CT71_ARUDO</name>
<reference evidence="1" key="2">
    <citation type="journal article" date="2015" name="Data Brief">
        <title>Shoot transcriptome of the giant reed, Arundo donax.</title>
        <authorList>
            <person name="Barrero R.A."/>
            <person name="Guerrero F.D."/>
            <person name="Moolhuijzen P."/>
            <person name="Goolsby J.A."/>
            <person name="Tidwell J."/>
            <person name="Bellgard S.E."/>
            <person name="Bellgard M.I."/>
        </authorList>
    </citation>
    <scope>NUCLEOTIDE SEQUENCE</scope>
    <source>
        <tissue evidence="1">Shoot tissue taken approximately 20 cm above the soil surface</tissue>
    </source>
</reference>
<evidence type="ECO:0000313" key="1">
    <source>
        <dbReference type="EMBL" id="JAD76580.1"/>
    </source>
</evidence>
<proteinExistence type="predicted"/>